<dbReference type="Gene3D" id="3.20.20.100">
    <property type="entry name" value="NADP-dependent oxidoreductase domain"/>
    <property type="match status" value="1"/>
</dbReference>
<gene>
    <name evidence="5" type="ORF">DIT26_04410</name>
</gene>
<organism evidence="5 6">
    <name type="scientific">Mesotoga infera</name>
    <dbReference type="NCBI Taxonomy" id="1236046"/>
    <lineage>
        <taxon>Bacteria</taxon>
        <taxon>Thermotogati</taxon>
        <taxon>Thermotogota</taxon>
        <taxon>Thermotogae</taxon>
        <taxon>Kosmotogales</taxon>
        <taxon>Kosmotogaceae</taxon>
        <taxon>Mesotoga</taxon>
    </lineage>
</organism>
<dbReference type="PRINTS" id="PR00069">
    <property type="entry name" value="ALDKETRDTASE"/>
</dbReference>
<name>A0A3D3TMI2_9BACT</name>
<evidence type="ECO:0000313" key="5">
    <source>
        <dbReference type="EMBL" id="HCO69817.1"/>
    </source>
</evidence>
<feature type="site" description="Lowers pKa of active site Tyr" evidence="3">
    <location>
        <position position="84"/>
    </location>
</feature>
<dbReference type="EMBL" id="DQBS01000108">
    <property type="protein sequence ID" value="HCO69817.1"/>
    <property type="molecule type" value="Genomic_DNA"/>
</dbReference>
<evidence type="ECO:0000256" key="3">
    <source>
        <dbReference type="PIRSR" id="PIRSR000097-3"/>
    </source>
</evidence>
<feature type="binding site" evidence="2">
    <location>
        <position position="117"/>
    </location>
    <ligand>
        <name>substrate</name>
    </ligand>
</feature>
<dbReference type="PROSITE" id="PS00062">
    <property type="entry name" value="ALDOKETO_REDUCTASE_2"/>
    <property type="match status" value="1"/>
</dbReference>
<evidence type="ECO:0000259" key="4">
    <source>
        <dbReference type="Pfam" id="PF00248"/>
    </source>
</evidence>
<dbReference type="InterPro" id="IPR020471">
    <property type="entry name" value="AKR"/>
</dbReference>
<dbReference type="Proteomes" id="UP000264215">
    <property type="component" value="Unassembled WGS sequence"/>
</dbReference>
<feature type="active site" description="Proton donor" evidence="1">
    <location>
        <position position="58"/>
    </location>
</feature>
<proteinExistence type="predicted"/>
<dbReference type="AlphaFoldDB" id="A0A3D3TMI2"/>
<dbReference type="SUPFAM" id="SSF51430">
    <property type="entry name" value="NAD(P)-linked oxidoreductase"/>
    <property type="match status" value="1"/>
</dbReference>
<dbReference type="GO" id="GO:0016491">
    <property type="term" value="F:oxidoreductase activity"/>
    <property type="evidence" value="ECO:0007669"/>
    <property type="project" value="InterPro"/>
</dbReference>
<protein>
    <submittedName>
        <fullName evidence="5">Aldo/keto reductase</fullName>
    </submittedName>
</protein>
<dbReference type="PANTHER" id="PTHR43638:SF3">
    <property type="entry name" value="ALDEHYDE REDUCTASE"/>
    <property type="match status" value="1"/>
</dbReference>
<dbReference type="InterPro" id="IPR036812">
    <property type="entry name" value="NAD(P)_OxRdtase_dom_sf"/>
</dbReference>
<sequence length="273" mass="30748">MIYRTLGNRGAEIPAVGLGTWEVGGRDIPDKSRDREHIETISRAIEMGYTHIDTAEYYGGGHTEELIGEAISVFSREELFITSKVWPSHLQRASLHEALDGTLQRLRTDYLDLYLIHWPNPDVPLEETLSAMSDEVQNGRVRFIGVSNFDTPLLEKAVAVSREPIVNNQVLFNIDDRLAMNELLPYCQTQGITMTAYSPLRRNAVKTSTEKLLKELASKYSASIQQIMLAWLLGKDEVVVIPKASKLEHLRSNLEAASIVLDQEDVRMLDALK</sequence>
<evidence type="ECO:0000256" key="1">
    <source>
        <dbReference type="PIRSR" id="PIRSR000097-1"/>
    </source>
</evidence>
<dbReference type="Pfam" id="PF00248">
    <property type="entry name" value="Aldo_ket_red"/>
    <property type="match status" value="1"/>
</dbReference>
<comment type="caution">
    <text evidence="5">The sequence shown here is derived from an EMBL/GenBank/DDBJ whole genome shotgun (WGS) entry which is preliminary data.</text>
</comment>
<dbReference type="InterPro" id="IPR018170">
    <property type="entry name" value="Aldo/ket_reductase_CS"/>
</dbReference>
<dbReference type="PIRSF" id="PIRSF000097">
    <property type="entry name" value="AKR"/>
    <property type="match status" value="1"/>
</dbReference>
<feature type="domain" description="NADP-dependent oxidoreductase" evidence="4">
    <location>
        <begin position="16"/>
        <end position="272"/>
    </location>
</feature>
<dbReference type="PANTHER" id="PTHR43638">
    <property type="entry name" value="OXIDOREDUCTASE, ALDO/KETO REDUCTASE FAMILY PROTEIN"/>
    <property type="match status" value="1"/>
</dbReference>
<accession>A0A3D3TMI2</accession>
<dbReference type="InterPro" id="IPR023210">
    <property type="entry name" value="NADP_OxRdtase_dom"/>
</dbReference>
<evidence type="ECO:0000313" key="6">
    <source>
        <dbReference type="Proteomes" id="UP000264215"/>
    </source>
</evidence>
<reference evidence="5 6" key="1">
    <citation type="journal article" date="2018" name="Nat. Biotechnol.">
        <title>A standardized bacterial taxonomy based on genome phylogeny substantially revises the tree of life.</title>
        <authorList>
            <person name="Parks D.H."/>
            <person name="Chuvochina M."/>
            <person name="Waite D.W."/>
            <person name="Rinke C."/>
            <person name="Skarshewski A."/>
            <person name="Chaumeil P.A."/>
            <person name="Hugenholtz P."/>
        </authorList>
    </citation>
    <scope>NUCLEOTIDE SEQUENCE [LARGE SCALE GENOMIC DNA]</scope>
    <source>
        <strain evidence="5">UBA9905</strain>
    </source>
</reference>
<evidence type="ECO:0000256" key="2">
    <source>
        <dbReference type="PIRSR" id="PIRSR000097-2"/>
    </source>
</evidence>